<organism evidence="1 2">
    <name type="scientific">Fusarium oxysporum (strain Fo5176)</name>
    <name type="common">Fusarium vascular wilt</name>
    <dbReference type="NCBI Taxonomy" id="660025"/>
    <lineage>
        <taxon>Eukaryota</taxon>
        <taxon>Fungi</taxon>
        <taxon>Dikarya</taxon>
        <taxon>Ascomycota</taxon>
        <taxon>Pezizomycotina</taxon>
        <taxon>Sordariomycetes</taxon>
        <taxon>Hypocreomycetidae</taxon>
        <taxon>Hypocreales</taxon>
        <taxon>Nectriaceae</taxon>
        <taxon>Fusarium</taxon>
        <taxon>Fusarium oxysporum species complex</taxon>
    </lineage>
</organism>
<evidence type="ECO:0000313" key="2">
    <source>
        <dbReference type="Proteomes" id="UP000002489"/>
    </source>
</evidence>
<dbReference type="AlphaFoldDB" id="A0A0D2X8N7"/>
<protein>
    <submittedName>
        <fullName evidence="1">Uncharacterized protein</fullName>
    </submittedName>
</protein>
<reference evidence="1" key="2">
    <citation type="submission" date="2025-08" db="UniProtKB">
        <authorList>
            <consortium name="EnsemblFungi"/>
        </authorList>
    </citation>
    <scope>IDENTIFICATION</scope>
    <source>
        <strain evidence="1">4287 / CBS 123668 / FGSC 9935 / NRRL 34936</strain>
    </source>
</reference>
<name>A0A0D2X8N7_FUSOF</name>
<dbReference type="Proteomes" id="UP000002489">
    <property type="component" value="Unassembled WGS sequence"/>
</dbReference>
<proteinExistence type="predicted"/>
<dbReference type="STRING" id="426428.A0A0D2X8N7"/>
<evidence type="ECO:0000313" key="1">
    <source>
        <dbReference type="EnsemblFungi" id="FOXG_00246P0"/>
    </source>
</evidence>
<sequence length="44" mass="5011">MGSHLLRGIIPGVRTTLRDDALKRYEALKPQVTEMKAELMVGWE</sequence>
<reference evidence="2" key="1">
    <citation type="journal article" date="2012" name="Mol. Plant Microbe Interact.">
        <title>A highly conserved effector in Fusarium oxysporum is required for full virulence on Arabidopsis.</title>
        <authorList>
            <person name="Thatcher L.F."/>
            <person name="Gardiner D.M."/>
            <person name="Kazan K."/>
            <person name="Manners J."/>
        </authorList>
    </citation>
    <scope>NUCLEOTIDE SEQUENCE [LARGE SCALE GENOMIC DNA]</scope>
    <source>
        <strain evidence="2">Fo5176</strain>
    </source>
</reference>
<accession>A0A0D2X8N7</accession>
<dbReference type="EnsemblFungi" id="FOXG_00246T0">
    <property type="protein sequence ID" value="FOXG_00246P0"/>
    <property type="gene ID" value="FOXG_00246"/>
</dbReference>